<dbReference type="Gene3D" id="3.40.50.11860">
    <property type="entry name" value="Diphthamide synthesis DPH1/DPH2 domain 3"/>
    <property type="match status" value="1"/>
</dbReference>
<feature type="region of interest" description="Disordered" evidence="15">
    <location>
        <begin position="1"/>
        <end position="28"/>
    </location>
</feature>
<reference evidence="17 18" key="1">
    <citation type="submission" date="2024-09" db="EMBL/GenBank/DDBJ databases">
        <title>Chromosome-scale assembly of Riccia sorocarpa.</title>
        <authorList>
            <person name="Paukszto L."/>
        </authorList>
    </citation>
    <scope>NUCLEOTIDE SEQUENCE [LARGE SCALE GENOMIC DNA]</scope>
    <source>
        <strain evidence="17">LP-2024</strain>
        <tissue evidence="17">Aerial parts of the thallus</tissue>
    </source>
</reference>
<sequence>MGTSVGENATETSVSRQSPLSSDSQTLVVKNSGGPKRFIRQQVPDSILNDPRLKEAMSVFPSNYNFEIPKSIWRLKQAKSKKVALQFPEGLLMYSLAICDILETFAEVEECFVLGDVTYGACCVDDFSATALGADFLIHYGHSCLVPIDMTLIPCLYVFVDIQIDVQHLVETVKKNFDRSCKLAVAGTIQFSTAIHAAKVVLSGEFSSIQVPQSKPLSPGEVLGCTSPALPSGSVDSLVFVADGRFHLEAFMIANPEVKAYRYDPYSKLLTIEEYDHKGMREARMNAIKEAQGAKTWGVVLGTLGRQGNPRILTHVEQRLDARKLDYNVFLISELSPTKLALFQNSVDAWIQIACPRLSIDWGEAFKQPLLTPYEAEVALGFVKPWWRISDGVAAPGAVQTEAVGTCECSRSGCSSVKSGVACRKVEGKENEESNAKDNPTIGSYPMDYYSRDGGAWNSSYVKAPQCWISAVPEDDVWSIRCGAGSLVSLWSALYYADQFKSSWIHVMRKQILTAPGNPCDTALRIGFYSTVVRFVMVEFIVLGFFCSSMSAMLIAGRNAVCYSGKPRL</sequence>
<dbReference type="InterPro" id="IPR042264">
    <property type="entry name" value="DPH1/DPH2_2"/>
</dbReference>
<dbReference type="PANTHER" id="PTHR10762">
    <property type="entry name" value="DIPHTHAMIDE BIOSYNTHESIS PROTEIN"/>
    <property type="match status" value="1"/>
</dbReference>
<dbReference type="FunFam" id="3.40.50.11850:FF:000002">
    <property type="entry name" value="2-(3-amino-3-carboxypropyl)histidine synthase subunit 1"/>
    <property type="match status" value="1"/>
</dbReference>
<dbReference type="NCBIfam" id="TIGR00322">
    <property type="entry name" value="diphth2_R"/>
    <property type="match status" value="1"/>
</dbReference>
<evidence type="ECO:0000256" key="16">
    <source>
        <dbReference type="SAM" id="Phobius"/>
    </source>
</evidence>
<evidence type="ECO:0000256" key="9">
    <source>
        <dbReference type="ARBA" id="ARBA00023004"/>
    </source>
</evidence>
<evidence type="ECO:0000256" key="14">
    <source>
        <dbReference type="ARBA" id="ARBA00048403"/>
    </source>
</evidence>
<dbReference type="Gene3D" id="3.40.50.11840">
    <property type="entry name" value="Diphthamide synthesis DPH1/DPH2 domain 1"/>
    <property type="match status" value="1"/>
</dbReference>
<keyword evidence="18" id="KW-1185">Reference proteome</keyword>
<dbReference type="Gene3D" id="3.40.50.11850">
    <property type="entry name" value="Diphthamide synthesis DPH1/DPH2 domain 2"/>
    <property type="match status" value="1"/>
</dbReference>
<comment type="pathway">
    <text evidence="2">Protein modification; peptidyl-diphthamide biosynthesis.</text>
</comment>
<dbReference type="SFLD" id="SFLDS00032">
    <property type="entry name" value="Radical_SAM_3-amino-3-carboxyp"/>
    <property type="match status" value="1"/>
</dbReference>
<dbReference type="InterPro" id="IPR042263">
    <property type="entry name" value="DPH1/DPH2_1"/>
</dbReference>
<organism evidence="17 18">
    <name type="scientific">Riccia sorocarpa</name>
    <dbReference type="NCBI Taxonomy" id="122646"/>
    <lineage>
        <taxon>Eukaryota</taxon>
        <taxon>Viridiplantae</taxon>
        <taxon>Streptophyta</taxon>
        <taxon>Embryophyta</taxon>
        <taxon>Marchantiophyta</taxon>
        <taxon>Marchantiopsida</taxon>
        <taxon>Marchantiidae</taxon>
        <taxon>Marchantiales</taxon>
        <taxon>Ricciaceae</taxon>
        <taxon>Riccia</taxon>
    </lineage>
</organism>
<evidence type="ECO:0000256" key="10">
    <source>
        <dbReference type="ARBA" id="ARBA00023014"/>
    </source>
</evidence>
<evidence type="ECO:0000256" key="8">
    <source>
        <dbReference type="ARBA" id="ARBA00022723"/>
    </source>
</evidence>
<evidence type="ECO:0000256" key="13">
    <source>
        <dbReference type="ARBA" id="ARBA00032789"/>
    </source>
</evidence>
<keyword evidence="10" id="KW-0411">Iron-sulfur</keyword>
<name>A0ABD3H7T8_9MARC</name>
<dbReference type="GO" id="GO:0090560">
    <property type="term" value="F:2-(3-amino-3-carboxypropyl)histidine synthase activity"/>
    <property type="evidence" value="ECO:0007669"/>
    <property type="project" value="UniProtKB-EC"/>
</dbReference>
<dbReference type="InterPro" id="IPR042265">
    <property type="entry name" value="DPH1/DPH2_3"/>
</dbReference>
<evidence type="ECO:0000313" key="17">
    <source>
        <dbReference type="EMBL" id="KAL3685429.1"/>
    </source>
</evidence>
<dbReference type="AlphaFoldDB" id="A0ABD3H7T8"/>
<dbReference type="FunFam" id="3.40.50.11860:FF:000002">
    <property type="entry name" value="2-(3-amino-3-carboxypropyl)histidine synthase subunit 1"/>
    <property type="match status" value="1"/>
</dbReference>
<proteinExistence type="inferred from homology"/>
<evidence type="ECO:0000256" key="12">
    <source>
        <dbReference type="ARBA" id="ARBA00032574"/>
    </source>
</evidence>
<comment type="catalytic activity">
    <reaction evidence="14">
        <text>L-histidyl-[translation elongation factor 2] + S-adenosyl-L-methionine = 2-[(3S)-amino-3-carboxypropyl]-L-histidyl-[translation elongation factor 2] + S-methyl-5'-thioadenosine + H(+)</text>
        <dbReference type="Rhea" id="RHEA:36783"/>
        <dbReference type="Rhea" id="RHEA-COMP:9748"/>
        <dbReference type="Rhea" id="RHEA-COMP:9749"/>
        <dbReference type="ChEBI" id="CHEBI:15378"/>
        <dbReference type="ChEBI" id="CHEBI:17509"/>
        <dbReference type="ChEBI" id="CHEBI:29979"/>
        <dbReference type="ChEBI" id="CHEBI:59789"/>
        <dbReference type="ChEBI" id="CHEBI:73995"/>
        <dbReference type="EC" id="2.5.1.108"/>
    </reaction>
</comment>
<dbReference type="EC" id="2.5.1.108" evidence="4"/>
<comment type="cofactor">
    <cofactor evidence="1">
        <name>[4Fe-4S] cluster</name>
        <dbReference type="ChEBI" id="CHEBI:49883"/>
    </cofactor>
</comment>
<dbReference type="GO" id="GO:0046872">
    <property type="term" value="F:metal ion binding"/>
    <property type="evidence" value="ECO:0007669"/>
    <property type="project" value="UniProtKB-KW"/>
</dbReference>
<dbReference type="PANTHER" id="PTHR10762:SF1">
    <property type="entry name" value="2-(3-AMINO-3-CARBOXYPROPYL)HISTIDINE SYNTHASE SUBUNIT 1"/>
    <property type="match status" value="1"/>
</dbReference>
<dbReference type="EMBL" id="JBJQOH010000006">
    <property type="protein sequence ID" value="KAL3685429.1"/>
    <property type="molecule type" value="Genomic_DNA"/>
</dbReference>
<protein>
    <recommendedName>
        <fullName evidence="5">2-(3-amino-3-carboxypropyl)histidine synthase subunit 1</fullName>
        <ecNumber evidence="4">2.5.1.108</ecNumber>
    </recommendedName>
    <alternativeName>
        <fullName evidence="12">Diphthamide biosynthesis protein 1</fullName>
    </alternativeName>
    <alternativeName>
        <fullName evidence="13">Diphtheria toxin resistance protein 1</fullName>
    </alternativeName>
    <alternativeName>
        <fullName evidence="11">S-adenosyl-L-methionine:L-histidine 3-amino-3-carboxypropyltransferase 1</fullName>
    </alternativeName>
</protein>
<evidence type="ECO:0000256" key="7">
    <source>
        <dbReference type="ARBA" id="ARBA00022691"/>
    </source>
</evidence>
<dbReference type="Proteomes" id="UP001633002">
    <property type="component" value="Unassembled WGS sequence"/>
</dbReference>
<evidence type="ECO:0000256" key="6">
    <source>
        <dbReference type="ARBA" id="ARBA00022679"/>
    </source>
</evidence>
<keyword evidence="16" id="KW-0472">Membrane</keyword>
<feature type="transmembrane region" description="Helical" evidence="16">
    <location>
        <begin position="535"/>
        <end position="556"/>
    </location>
</feature>
<evidence type="ECO:0000313" key="18">
    <source>
        <dbReference type="Proteomes" id="UP001633002"/>
    </source>
</evidence>
<gene>
    <name evidence="17" type="ORF">R1sor_003451</name>
</gene>
<keyword evidence="16" id="KW-1133">Transmembrane helix</keyword>
<keyword evidence="6" id="KW-0808">Transferase</keyword>
<comment type="caution">
    <text evidence="17">The sequence shown here is derived from an EMBL/GenBank/DDBJ whole genome shotgun (WGS) entry which is preliminary data.</text>
</comment>
<dbReference type="InterPro" id="IPR016435">
    <property type="entry name" value="DPH1/DPH2"/>
</dbReference>
<keyword evidence="8" id="KW-0479">Metal-binding</keyword>
<evidence type="ECO:0000256" key="1">
    <source>
        <dbReference type="ARBA" id="ARBA00001966"/>
    </source>
</evidence>
<comment type="similarity">
    <text evidence="3">Belongs to the DPH1/DPH2 family. DPH1 subfamily.</text>
</comment>
<evidence type="ECO:0000256" key="5">
    <source>
        <dbReference type="ARBA" id="ARBA00021915"/>
    </source>
</evidence>
<evidence type="ECO:0000256" key="15">
    <source>
        <dbReference type="SAM" id="MobiDB-lite"/>
    </source>
</evidence>
<accession>A0ABD3H7T8</accession>
<dbReference type="FunFam" id="3.40.50.11840:FF:000001">
    <property type="entry name" value="2-(3-amino-3-carboxypropyl)histidine synthase subunit 1"/>
    <property type="match status" value="1"/>
</dbReference>
<evidence type="ECO:0000256" key="11">
    <source>
        <dbReference type="ARBA" id="ARBA00031690"/>
    </source>
</evidence>
<dbReference type="GO" id="GO:0051536">
    <property type="term" value="F:iron-sulfur cluster binding"/>
    <property type="evidence" value="ECO:0007669"/>
    <property type="project" value="UniProtKB-KW"/>
</dbReference>
<keyword evidence="9" id="KW-0408">Iron</keyword>
<evidence type="ECO:0000256" key="2">
    <source>
        <dbReference type="ARBA" id="ARBA00005156"/>
    </source>
</evidence>
<keyword evidence="16" id="KW-0812">Transmembrane</keyword>
<evidence type="ECO:0000256" key="4">
    <source>
        <dbReference type="ARBA" id="ARBA00012221"/>
    </source>
</evidence>
<dbReference type="Pfam" id="PF01866">
    <property type="entry name" value="Diphthamide_syn"/>
    <property type="match status" value="1"/>
</dbReference>
<keyword evidence="7" id="KW-0949">S-adenosyl-L-methionine</keyword>
<evidence type="ECO:0000256" key="3">
    <source>
        <dbReference type="ARBA" id="ARBA00010173"/>
    </source>
</evidence>